<gene>
    <name evidence="2" type="ORF">SAMN04487991_0480</name>
</gene>
<dbReference type="OrthoDB" id="7351979at2"/>
<sequence>MIGLRDFIGLWKLDRVIDDALAGAEARLTGSCRFTADPEDAGTLIQEEKGLLQMPGLVRPVTAERRYLWRAQGADISVFFEDERVFHSFDPNRPDPAAEHDCAPDRYAVRYDFSAWPVWSAVWTVKGPRKAYVSRTRYTPQQLGDLSG</sequence>
<accession>A0A1I3JWC0</accession>
<keyword evidence="3" id="KW-1185">Reference proteome</keyword>
<dbReference type="STRING" id="588602.SAMN04487991_0480"/>
<evidence type="ECO:0000313" key="3">
    <source>
        <dbReference type="Proteomes" id="UP000199630"/>
    </source>
</evidence>
<feature type="domain" description="DUF6314" evidence="1">
    <location>
        <begin position="7"/>
        <end position="139"/>
    </location>
</feature>
<dbReference type="Proteomes" id="UP000199630">
    <property type="component" value="Unassembled WGS sequence"/>
</dbReference>
<name>A0A1I3JWC0_9RHOB</name>
<reference evidence="3" key="1">
    <citation type="submission" date="2016-10" db="EMBL/GenBank/DDBJ databases">
        <authorList>
            <person name="Varghese N."/>
            <person name="Submissions S."/>
        </authorList>
    </citation>
    <scope>NUCLEOTIDE SEQUENCE [LARGE SCALE GENOMIC DNA]</scope>
    <source>
        <strain evidence="3">DSM 26471</strain>
    </source>
</reference>
<dbReference type="RefSeq" id="WP_090056683.1">
    <property type="nucleotide sequence ID" value="NZ_FORH01000001.1"/>
</dbReference>
<dbReference type="AlphaFoldDB" id="A0A1I3JWC0"/>
<evidence type="ECO:0000313" key="2">
    <source>
        <dbReference type="EMBL" id="SFI64245.1"/>
    </source>
</evidence>
<protein>
    <recommendedName>
        <fullName evidence="1">DUF6314 domain-containing protein</fullName>
    </recommendedName>
</protein>
<dbReference type="EMBL" id="FORH01000001">
    <property type="protein sequence ID" value="SFI64245.1"/>
    <property type="molecule type" value="Genomic_DNA"/>
</dbReference>
<dbReference type="InterPro" id="IPR045632">
    <property type="entry name" value="DUF6314"/>
</dbReference>
<proteinExistence type="predicted"/>
<evidence type="ECO:0000259" key="1">
    <source>
        <dbReference type="Pfam" id="PF19834"/>
    </source>
</evidence>
<dbReference type="Pfam" id="PF19834">
    <property type="entry name" value="DUF6314"/>
    <property type="match status" value="1"/>
</dbReference>
<organism evidence="2 3">
    <name type="scientific">Celeribacter neptunius</name>
    <dbReference type="NCBI Taxonomy" id="588602"/>
    <lineage>
        <taxon>Bacteria</taxon>
        <taxon>Pseudomonadati</taxon>
        <taxon>Pseudomonadota</taxon>
        <taxon>Alphaproteobacteria</taxon>
        <taxon>Rhodobacterales</taxon>
        <taxon>Roseobacteraceae</taxon>
        <taxon>Celeribacter</taxon>
    </lineage>
</organism>